<evidence type="ECO:0000256" key="5">
    <source>
        <dbReference type="ARBA" id="ARBA00023134"/>
    </source>
</evidence>
<accession>A0A026WQF1</accession>
<dbReference type="InterPro" id="IPR023123">
    <property type="entry name" value="Tubulin_C"/>
</dbReference>
<evidence type="ECO:0000259" key="7">
    <source>
        <dbReference type="SMART" id="SM00865"/>
    </source>
</evidence>
<evidence type="ECO:0000313" key="8">
    <source>
        <dbReference type="EMBL" id="EZA57339.1"/>
    </source>
</evidence>
<proteinExistence type="inferred from homology"/>
<dbReference type="PRINTS" id="PR01163">
    <property type="entry name" value="BETATUBULIN"/>
</dbReference>
<name>A0A026WQF1_OOCBI</name>
<sequence>QFLNTIKDEHKLNTVGCYEGQNPNLHLQRINLYFRELETQPNRVRYVPRAIVVDFDPIDLDITLSHCFQQFIDEKNVVCEEKSAYNNWATGYYRAKHNKVIDKILNIVRKEAETCESMQGIQIVHSLGGGTGGGLSSLLAKHMSGEYSNKILQSYSVLPATKSFRIRDVYNSVLTLTYLDDYIHEIFCMDQLTVKRIHEENTGKRNMYDWISSFMSGITSCLRSTEAKYKIILHSLSRFPCSLNINLRKLLENMEPYPRLHFFVPGYVEIFLRSRFKVFSMTQRLFDNKNIFLDCNLAQEYFFTATAIFRGQISPMHFEEEMRNMRVKYKNNFVEWIPHNTQTTVCSVPPSREKWSLTSVLNTTAIQQPFQTLLNFFRKQVHYKNYLHWYTQEGMEISQFENAQNKLDRLLCEYKEKQRTGNKN</sequence>
<keyword evidence="5" id="KW-0342">GTP-binding</keyword>
<reference evidence="8 9" key="1">
    <citation type="journal article" date="2014" name="Curr. Biol.">
        <title>The genome of the clonal raider ant Cerapachys biroi.</title>
        <authorList>
            <person name="Oxley P.R."/>
            <person name="Ji L."/>
            <person name="Fetter-Pruneda I."/>
            <person name="McKenzie S.K."/>
            <person name="Li C."/>
            <person name="Hu H."/>
            <person name="Zhang G."/>
            <person name="Kronauer D.J."/>
        </authorList>
    </citation>
    <scope>NUCLEOTIDE SEQUENCE [LARGE SCALE GENOMIC DNA]</scope>
</reference>
<dbReference type="Gene3D" id="1.10.287.600">
    <property type="entry name" value="Helix hairpin bin"/>
    <property type="match status" value="1"/>
</dbReference>
<dbReference type="InterPro" id="IPR037103">
    <property type="entry name" value="Tubulin/FtsZ-like_C"/>
</dbReference>
<dbReference type="SUPFAM" id="SSF55307">
    <property type="entry name" value="Tubulin C-terminal domain-like"/>
    <property type="match status" value="1"/>
</dbReference>
<dbReference type="Pfam" id="PF00091">
    <property type="entry name" value="Tubulin"/>
    <property type="match status" value="1"/>
</dbReference>
<evidence type="ECO:0000256" key="3">
    <source>
        <dbReference type="ARBA" id="ARBA00022701"/>
    </source>
</evidence>
<keyword evidence="3" id="KW-0493">Microtubule</keyword>
<dbReference type="InterPro" id="IPR002453">
    <property type="entry name" value="Beta_tubulin"/>
</dbReference>
<gene>
    <name evidence="8" type="ORF">X777_02590</name>
</gene>
<comment type="similarity">
    <text evidence="2">Belongs to the tubulin family.</text>
</comment>
<dbReference type="InterPro" id="IPR000217">
    <property type="entry name" value="Tubulin"/>
</dbReference>
<dbReference type="InterPro" id="IPR036525">
    <property type="entry name" value="Tubulin/FtsZ_GTPase_sf"/>
</dbReference>
<dbReference type="PRINTS" id="PR01161">
    <property type="entry name" value="TUBULIN"/>
</dbReference>
<keyword evidence="9" id="KW-1185">Reference proteome</keyword>
<dbReference type="InterPro" id="IPR008280">
    <property type="entry name" value="Tub_FtsZ_C"/>
</dbReference>
<dbReference type="InterPro" id="IPR003008">
    <property type="entry name" value="Tubulin_FtsZ_GTPase"/>
</dbReference>
<dbReference type="GO" id="GO:0003924">
    <property type="term" value="F:GTPase activity"/>
    <property type="evidence" value="ECO:0007669"/>
    <property type="project" value="InterPro"/>
</dbReference>
<dbReference type="GO" id="GO:0005874">
    <property type="term" value="C:microtubule"/>
    <property type="evidence" value="ECO:0007669"/>
    <property type="project" value="UniProtKB-KW"/>
</dbReference>
<dbReference type="AlphaFoldDB" id="A0A026WQF1"/>
<dbReference type="GO" id="GO:0005200">
    <property type="term" value="F:structural constituent of cytoskeleton"/>
    <property type="evidence" value="ECO:0007669"/>
    <property type="project" value="InterPro"/>
</dbReference>
<protein>
    <submittedName>
        <fullName evidence="8">Tubulin beta-2 chain</fullName>
    </submittedName>
</protein>
<dbReference type="PANTHER" id="PTHR11588">
    <property type="entry name" value="TUBULIN"/>
    <property type="match status" value="1"/>
</dbReference>
<evidence type="ECO:0000256" key="4">
    <source>
        <dbReference type="ARBA" id="ARBA00022741"/>
    </source>
</evidence>
<dbReference type="GO" id="GO:0005525">
    <property type="term" value="F:GTP binding"/>
    <property type="evidence" value="ECO:0007669"/>
    <property type="project" value="UniProtKB-KW"/>
</dbReference>
<dbReference type="EMBL" id="KK107151">
    <property type="protein sequence ID" value="EZA57339.1"/>
    <property type="molecule type" value="Genomic_DNA"/>
</dbReference>
<dbReference type="Pfam" id="PF03953">
    <property type="entry name" value="Tubulin_C"/>
    <property type="match status" value="1"/>
</dbReference>
<evidence type="ECO:0000256" key="1">
    <source>
        <dbReference type="ARBA" id="ARBA00001946"/>
    </source>
</evidence>
<comment type="cofactor">
    <cofactor evidence="1">
        <name>Mg(2+)</name>
        <dbReference type="ChEBI" id="CHEBI:18420"/>
    </cofactor>
</comment>
<feature type="domain" description="Tubulin/FtsZ 2-layer sandwich" evidence="7">
    <location>
        <begin position="243"/>
        <end position="375"/>
    </location>
</feature>
<dbReference type="Gene3D" id="3.30.1330.20">
    <property type="entry name" value="Tubulin/FtsZ, C-terminal domain"/>
    <property type="match status" value="1"/>
</dbReference>
<evidence type="ECO:0000313" key="9">
    <source>
        <dbReference type="Proteomes" id="UP000053097"/>
    </source>
</evidence>
<dbReference type="InterPro" id="IPR018316">
    <property type="entry name" value="Tubulin/FtsZ_2-layer-sand-dom"/>
</dbReference>
<feature type="non-terminal residue" evidence="8">
    <location>
        <position position="1"/>
    </location>
</feature>
<dbReference type="SMART" id="SM00865">
    <property type="entry name" value="Tubulin_C"/>
    <property type="match status" value="1"/>
</dbReference>
<dbReference type="SMART" id="SM00864">
    <property type="entry name" value="Tubulin"/>
    <property type="match status" value="1"/>
</dbReference>
<dbReference type="Proteomes" id="UP000053097">
    <property type="component" value="Unassembled WGS sequence"/>
</dbReference>
<feature type="domain" description="Tubulin/FtsZ GTPase" evidence="6">
    <location>
        <begin position="30"/>
        <end position="226"/>
    </location>
</feature>
<organism evidence="8 9">
    <name type="scientific">Ooceraea biroi</name>
    <name type="common">Clonal raider ant</name>
    <name type="synonym">Cerapachys biroi</name>
    <dbReference type="NCBI Taxonomy" id="2015173"/>
    <lineage>
        <taxon>Eukaryota</taxon>
        <taxon>Metazoa</taxon>
        <taxon>Ecdysozoa</taxon>
        <taxon>Arthropoda</taxon>
        <taxon>Hexapoda</taxon>
        <taxon>Insecta</taxon>
        <taxon>Pterygota</taxon>
        <taxon>Neoptera</taxon>
        <taxon>Endopterygota</taxon>
        <taxon>Hymenoptera</taxon>
        <taxon>Apocrita</taxon>
        <taxon>Aculeata</taxon>
        <taxon>Formicoidea</taxon>
        <taxon>Formicidae</taxon>
        <taxon>Dorylinae</taxon>
        <taxon>Ooceraea</taxon>
    </lineage>
</organism>
<evidence type="ECO:0000256" key="2">
    <source>
        <dbReference type="ARBA" id="ARBA00009636"/>
    </source>
</evidence>
<dbReference type="GO" id="GO:0007017">
    <property type="term" value="P:microtubule-based process"/>
    <property type="evidence" value="ECO:0007669"/>
    <property type="project" value="InterPro"/>
</dbReference>
<keyword evidence="4" id="KW-0547">Nucleotide-binding</keyword>
<dbReference type="Gene3D" id="3.40.50.1440">
    <property type="entry name" value="Tubulin/FtsZ, GTPase domain"/>
    <property type="match status" value="1"/>
</dbReference>
<evidence type="ECO:0000259" key="6">
    <source>
        <dbReference type="SMART" id="SM00864"/>
    </source>
</evidence>
<dbReference type="SUPFAM" id="SSF52490">
    <property type="entry name" value="Tubulin nucleotide-binding domain-like"/>
    <property type="match status" value="1"/>
</dbReference>
<dbReference type="OrthoDB" id="6073114at2759"/>
<dbReference type="STRING" id="2015173.A0A026WQF1"/>